<evidence type="ECO:0000256" key="7">
    <source>
        <dbReference type="ARBA" id="ARBA00022777"/>
    </source>
</evidence>
<dbReference type="PANTHER" id="PTHR42833">
    <property type="entry name" value="URIDYLATE KINASE"/>
    <property type="match status" value="1"/>
</dbReference>
<dbReference type="GO" id="GO:0005524">
    <property type="term" value="F:ATP binding"/>
    <property type="evidence" value="ECO:0007669"/>
    <property type="project" value="UniProtKB-KW"/>
</dbReference>
<dbReference type="EC" id="2.7.4.22" evidence="3"/>
<comment type="caution">
    <text evidence="13">The sequence shown here is derived from an EMBL/GenBank/DDBJ whole genome shotgun (WGS) entry which is preliminary data.</text>
</comment>
<dbReference type="GO" id="GO:0008757">
    <property type="term" value="F:S-adenosylmethionine-dependent methyltransferase activity"/>
    <property type="evidence" value="ECO:0007669"/>
    <property type="project" value="InterPro"/>
</dbReference>
<evidence type="ECO:0000256" key="1">
    <source>
        <dbReference type="ARBA" id="ARBA00004791"/>
    </source>
</evidence>
<dbReference type="GO" id="GO:0033862">
    <property type="term" value="F:UMP kinase activity"/>
    <property type="evidence" value="ECO:0007669"/>
    <property type="project" value="UniProtKB-EC"/>
</dbReference>
<dbReference type="STRING" id="1802060.A2957_02845"/>
<evidence type="ECO:0000313" key="14">
    <source>
        <dbReference type="Proteomes" id="UP000179072"/>
    </source>
</evidence>
<proteinExistence type="inferred from homology"/>
<dbReference type="Gene3D" id="3.40.50.150">
    <property type="entry name" value="Vaccinia Virus protein VP39"/>
    <property type="match status" value="1"/>
</dbReference>
<dbReference type="InterPro" id="IPR013216">
    <property type="entry name" value="Methyltransf_11"/>
</dbReference>
<organism evidence="13 14">
    <name type="scientific">Candidatus Roizmanbacteria bacterium RIFCSPLOWO2_01_FULL_38_11</name>
    <dbReference type="NCBI Taxonomy" id="1802060"/>
    <lineage>
        <taxon>Bacteria</taxon>
        <taxon>Candidatus Roizmaniibacteriota</taxon>
    </lineage>
</organism>
<dbReference type="InterPro" id="IPR029063">
    <property type="entry name" value="SAM-dependent_MTases_sf"/>
</dbReference>
<dbReference type="NCBIfam" id="TIGR02076">
    <property type="entry name" value="pyrH_arch"/>
    <property type="match status" value="1"/>
</dbReference>
<protein>
    <recommendedName>
        <fullName evidence="3">UMP kinase</fullName>
        <ecNumber evidence="3">2.7.4.22</ecNumber>
    </recommendedName>
    <alternativeName>
        <fullName evidence="10">Uridine monophosphate kinase</fullName>
    </alternativeName>
</protein>
<keyword evidence="4" id="KW-0963">Cytoplasm</keyword>
<evidence type="ECO:0000256" key="6">
    <source>
        <dbReference type="ARBA" id="ARBA00022741"/>
    </source>
</evidence>
<comment type="pathway">
    <text evidence="1">Pyrimidine metabolism; CTP biosynthesis via de novo pathway; UDP from UMP (UMPK route): step 1/1.</text>
</comment>
<dbReference type="InterPro" id="IPR001048">
    <property type="entry name" value="Asp/Glu/Uridylate_kinase"/>
</dbReference>
<dbReference type="SUPFAM" id="SSF53633">
    <property type="entry name" value="Carbamate kinase-like"/>
    <property type="match status" value="1"/>
</dbReference>
<keyword evidence="7" id="KW-0418">Kinase</keyword>
<evidence type="ECO:0000256" key="3">
    <source>
        <dbReference type="ARBA" id="ARBA00012899"/>
    </source>
</evidence>
<keyword evidence="6" id="KW-0547">Nucleotide-binding</keyword>
<keyword evidence="9" id="KW-0665">Pyrimidine biosynthesis</keyword>
<keyword evidence="8" id="KW-0067">ATP-binding</keyword>
<gene>
    <name evidence="13" type="ORF">A2957_02845</name>
</gene>
<dbReference type="Proteomes" id="UP000179072">
    <property type="component" value="Unassembled WGS sequence"/>
</dbReference>
<name>A0A1F7IJY7_9BACT</name>
<evidence type="ECO:0000256" key="8">
    <source>
        <dbReference type="ARBA" id="ARBA00022840"/>
    </source>
</evidence>
<dbReference type="Pfam" id="PF00696">
    <property type="entry name" value="AA_kinase"/>
    <property type="match status" value="1"/>
</dbReference>
<sequence length="445" mass="51136">MGVFSSQKTETVVLSVGGSLVVPNGGIDIDFLKKMNVFIRSQIKDKQRRFLIVIGGGRTARHYRDAAKDVIGTITDEDLDWIGIHATRLNAHIFRTIFQDIAHPRIIENYDRKLRNWNEPIAIGSGWKPGWSTDYCSVVLARDYNASVIINLSNIDYVFDKDPSVFKDAKKITKTTWSYFEKLVPKEWKPGTNAPFDPVASQLAKRLGTMVIVANGKNFSNLNKILSGENFKGTVITNYRIDASFYDKEYYEGKKIEYKMPLTRSFLGNVFIEIVNFYRAFWIKLFINPKNVLDIGSGTGKLIKYLRRLGIEAYGIEISTYALESAEKETRPFIRKGDIGKIPYDNDSFDLVVSFDVLEHIERSKIKKAAEEAIRVSRKLVLHKIYTVENTWIKIAHRQDFSHVSVLSQGFWYNLFKSIDNVSIVKKFVFKLPSFFESLFLLRKK</sequence>
<evidence type="ECO:0000256" key="10">
    <source>
        <dbReference type="ARBA" id="ARBA00032092"/>
    </source>
</evidence>
<dbReference type="Pfam" id="PF08241">
    <property type="entry name" value="Methyltransf_11"/>
    <property type="match status" value="1"/>
</dbReference>
<evidence type="ECO:0000313" key="13">
    <source>
        <dbReference type="EMBL" id="OGK43663.1"/>
    </source>
</evidence>
<dbReference type="SUPFAM" id="SSF53335">
    <property type="entry name" value="S-adenosyl-L-methionine-dependent methyltransferases"/>
    <property type="match status" value="1"/>
</dbReference>
<evidence type="ECO:0000256" key="4">
    <source>
        <dbReference type="ARBA" id="ARBA00022490"/>
    </source>
</evidence>
<feature type="domain" description="Aspartate/glutamate/uridylate kinase" evidence="11">
    <location>
        <begin position="11"/>
        <end position="215"/>
    </location>
</feature>
<dbReference type="InterPro" id="IPR036393">
    <property type="entry name" value="AceGlu_kinase-like_sf"/>
</dbReference>
<dbReference type="EMBL" id="MGAK01000033">
    <property type="protein sequence ID" value="OGK43663.1"/>
    <property type="molecule type" value="Genomic_DNA"/>
</dbReference>
<evidence type="ECO:0000256" key="2">
    <source>
        <dbReference type="ARBA" id="ARBA00007614"/>
    </source>
</evidence>
<accession>A0A1F7IJY7</accession>
<evidence type="ECO:0000259" key="12">
    <source>
        <dbReference type="Pfam" id="PF08241"/>
    </source>
</evidence>
<evidence type="ECO:0000256" key="5">
    <source>
        <dbReference type="ARBA" id="ARBA00022679"/>
    </source>
</evidence>
<dbReference type="GO" id="GO:0006225">
    <property type="term" value="P:UDP biosynthetic process"/>
    <property type="evidence" value="ECO:0007669"/>
    <property type="project" value="TreeGrafter"/>
</dbReference>
<dbReference type="InterPro" id="IPR011818">
    <property type="entry name" value="Uridylate_kinase_arch/spir"/>
</dbReference>
<evidence type="ECO:0000259" key="11">
    <source>
        <dbReference type="Pfam" id="PF00696"/>
    </source>
</evidence>
<dbReference type="PANTHER" id="PTHR42833:SF4">
    <property type="entry name" value="URIDYLATE KINASE PUMPKIN, CHLOROPLASTIC"/>
    <property type="match status" value="1"/>
</dbReference>
<keyword evidence="5" id="KW-0808">Transferase</keyword>
<reference evidence="13 14" key="1">
    <citation type="journal article" date="2016" name="Nat. Commun.">
        <title>Thousands of microbial genomes shed light on interconnected biogeochemical processes in an aquifer system.</title>
        <authorList>
            <person name="Anantharaman K."/>
            <person name="Brown C.T."/>
            <person name="Hug L.A."/>
            <person name="Sharon I."/>
            <person name="Castelle C.J."/>
            <person name="Probst A.J."/>
            <person name="Thomas B.C."/>
            <person name="Singh A."/>
            <person name="Wilkins M.J."/>
            <person name="Karaoz U."/>
            <person name="Brodie E.L."/>
            <person name="Williams K.H."/>
            <person name="Hubbard S.S."/>
            <person name="Banfield J.F."/>
        </authorList>
    </citation>
    <scope>NUCLEOTIDE SEQUENCE [LARGE SCALE GENOMIC DNA]</scope>
</reference>
<comment type="similarity">
    <text evidence="2">Belongs to the UMP kinase family.</text>
</comment>
<dbReference type="AlphaFoldDB" id="A0A1F7IJY7"/>
<dbReference type="Gene3D" id="3.40.1160.10">
    <property type="entry name" value="Acetylglutamate kinase-like"/>
    <property type="match status" value="1"/>
</dbReference>
<feature type="domain" description="Methyltransferase type 11" evidence="12">
    <location>
        <begin position="293"/>
        <end position="378"/>
    </location>
</feature>
<dbReference type="CDD" id="cd02440">
    <property type="entry name" value="AdoMet_MTases"/>
    <property type="match status" value="1"/>
</dbReference>
<evidence type="ECO:0000256" key="9">
    <source>
        <dbReference type="ARBA" id="ARBA00022975"/>
    </source>
</evidence>